<dbReference type="EMBL" id="CDMZ01003009">
    <property type="protein sequence ID" value="CEM44770.1"/>
    <property type="molecule type" value="Genomic_DNA"/>
</dbReference>
<name>A0A0G4HL18_9ALVE</name>
<accession>A0A0G4HL18</accession>
<dbReference type="AlphaFoldDB" id="A0A0G4HL18"/>
<evidence type="ECO:0000313" key="1">
    <source>
        <dbReference type="EMBL" id="CEM44770.1"/>
    </source>
</evidence>
<protein>
    <submittedName>
        <fullName evidence="1">Uncharacterized protein</fullName>
    </submittedName>
</protein>
<dbReference type="VEuPathDB" id="CryptoDB:Cvel_28589"/>
<reference evidence="1" key="1">
    <citation type="submission" date="2014-11" db="EMBL/GenBank/DDBJ databases">
        <authorList>
            <person name="Otto D Thomas"/>
            <person name="Naeem Raeece"/>
        </authorList>
    </citation>
    <scope>NUCLEOTIDE SEQUENCE</scope>
</reference>
<organism evidence="1">
    <name type="scientific">Chromera velia CCMP2878</name>
    <dbReference type="NCBI Taxonomy" id="1169474"/>
    <lineage>
        <taxon>Eukaryota</taxon>
        <taxon>Sar</taxon>
        <taxon>Alveolata</taxon>
        <taxon>Colpodellida</taxon>
        <taxon>Chromeraceae</taxon>
        <taxon>Chromera</taxon>
    </lineage>
</organism>
<gene>
    <name evidence="1" type="ORF">Cvel_28589</name>
</gene>
<proteinExistence type="predicted"/>
<sequence>MMDEIEVEMEGGGGDLTDLTDALRFDLIAVEGETDMLQEESVEFAEELQFLPLSREGGIQYGNSPPKKKGGIAVNVCPSQSIDMRKWVLEIQNDLSSRRPEEAAGATPKRIFKVYRETFESYINRRLLLQPTSITLIQKFLQKEAWRGAAAQAIPEVGKRGMHFVGHEPDQMTSAYKNGREG</sequence>